<dbReference type="STRING" id="56857.A0A200QPL0"/>
<sequence length="91" mass="10195">MGVYWLQGVHMIHCADNSILEASLEHSIAKELNGIQSSQGSIKGYSQCFKPMSDSVHVNDIEWDQKTEASEMGDAEAYTVYLNLAEQHYSK</sequence>
<reference evidence="1 2" key="1">
    <citation type="journal article" date="2017" name="Mol. Plant">
        <title>The Genome of Medicinal Plant Macleaya cordata Provides New Insights into Benzylisoquinoline Alkaloids Metabolism.</title>
        <authorList>
            <person name="Liu X."/>
            <person name="Liu Y."/>
            <person name="Huang P."/>
            <person name="Ma Y."/>
            <person name="Qing Z."/>
            <person name="Tang Q."/>
            <person name="Cao H."/>
            <person name="Cheng P."/>
            <person name="Zheng Y."/>
            <person name="Yuan Z."/>
            <person name="Zhou Y."/>
            <person name="Liu J."/>
            <person name="Tang Z."/>
            <person name="Zhuo Y."/>
            <person name="Zhang Y."/>
            <person name="Yu L."/>
            <person name="Huang J."/>
            <person name="Yang P."/>
            <person name="Peng Q."/>
            <person name="Zhang J."/>
            <person name="Jiang W."/>
            <person name="Zhang Z."/>
            <person name="Lin K."/>
            <person name="Ro D.K."/>
            <person name="Chen X."/>
            <person name="Xiong X."/>
            <person name="Shang Y."/>
            <person name="Huang S."/>
            <person name="Zeng J."/>
        </authorList>
    </citation>
    <scope>NUCLEOTIDE SEQUENCE [LARGE SCALE GENOMIC DNA]</scope>
    <source>
        <strain evidence="2">cv. BLH2017</strain>
        <tissue evidence="1">Root</tissue>
    </source>
</reference>
<keyword evidence="1" id="KW-0378">Hydrolase</keyword>
<protein>
    <submittedName>
        <fullName evidence="1">Glycosyl hydrolases 36</fullName>
    </submittedName>
</protein>
<accession>A0A200QPL0</accession>
<organism evidence="1 2">
    <name type="scientific">Macleaya cordata</name>
    <name type="common">Five-seeded plume-poppy</name>
    <name type="synonym">Bocconia cordata</name>
    <dbReference type="NCBI Taxonomy" id="56857"/>
    <lineage>
        <taxon>Eukaryota</taxon>
        <taxon>Viridiplantae</taxon>
        <taxon>Streptophyta</taxon>
        <taxon>Embryophyta</taxon>
        <taxon>Tracheophyta</taxon>
        <taxon>Spermatophyta</taxon>
        <taxon>Magnoliopsida</taxon>
        <taxon>Ranunculales</taxon>
        <taxon>Papaveraceae</taxon>
        <taxon>Papaveroideae</taxon>
        <taxon>Macleaya</taxon>
    </lineage>
</organism>
<comment type="caution">
    <text evidence="1">The sequence shown here is derived from an EMBL/GenBank/DDBJ whole genome shotgun (WGS) entry which is preliminary data.</text>
</comment>
<dbReference type="GO" id="GO:0016787">
    <property type="term" value="F:hydrolase activity"/>
    <property type="evidence" value="ECO:0007669"/>
    <property type="project" value="UniProtKB-KW"/>
</dbReference>
<dbReference type="EMBL" id="MVGT01001384">
    <property type="protein sequence ID" value="OVA12404.1"/>
    <property type="molecule type" value="Genomic_DNA"/>
</dbReference>
<gene>
    <name evidence="1" type="ORF">BVC80_1795g47</name>
</gene>
<dbReference type="Proteomes" id="UP000195402">
    <property type="component" value="Unassembled WGS sequence"/>
</dbReference>
<dbReference type="InParanoid" id="A0A200QPL0"/>
<keyword evidence="2" id="KW-1185">Reference proteome</keyword>
<name>A0A200QPL0_MACCD</name>
<proteinExistence type="predicted"/>
<evidence type="ECO:0000313" key="2">
    <source>
        <dbReference type="Proteomes" id="UP000195402"/>
    </source>
</evidence>
<dbReference type="AlphaFoldDB" id="A0A200QPL0"/>
<evidence type="ECO:0000313" key="1">
    <source>
        <dbReference type="EMBL" id="OVA12404.1"/>
    </source>
</evidence>